<proteinExistence type="predicted"/>
<feature type="non-terminal residue" evidence="1">
    <location>
        <position position="384"/>
    </location>
</feature>
<protein>
    <submittedName>
        <fullName evidence="1">Uncharacterized protein</fullName>
    </submittedName>
</protein>
<accession>A0ACC1KVC9</accession>
<sequence>MGSVDDEFKRAQLENQGRVRSAFEAIFAKYGAIDEDDDIIDLRTGQLIVDNGRMRSLGVIELGDLLQSPGAPGSPGRRRARRQPRHGADYASSLSPELLPSDWQAQRKRRRNPPPDYDSSGSADAGEGASLEAYFMTSVEQYLGKLRQQMSGSPRPTTWGDSADPDDDDPDDPDDDTASISSSGSSRSSGRSSSSGSSDSAEFLESWHAAAQASLGETAALHPRFARASYSIPSSPHTMSSLPSYGRRAAGGAARLGSGHVSDDAEYVSESPSQASERSIENRDPATMHPQPEPSNGWHGAGRYAYPAPGYGGSDGDEFSAEERFEPYRAHQHRTDAFGARPSAQDGWYPGYAEPEPRARWPPPLAVSAPAIHKPQPVAPHTFF</sequence>
<gene>
    <name evidence="1" type="ORF">H4R21_004898</name>
</gene>
<name>A0ACC1KVC9_9FUNG</name>
<organism evidence="1 2">
    <name type="scientific">Coemansia helicoidea</name>
    <dbReference type="NCBI Taxonomy" id="1286919"/>
    <lineage>
        <taxon>Eukaryota</taxon>
        <taxon>Fungi</taxon>
        <taxon>Fungi incertae sedis</taxon>
        <taxon>Zoopagomycota</taxon>
        <taxon>Kickxellomycotina</taxon>
        <taxon>Kickxellomycetes</taxon>
        <taxon>Kickxellales</taxon>
        <taxon>Kickxellaceae</taxon>
        <taxon>Coemansia</taxon>
    </lineage>
</organism>
<dbReference type="EMBL" id="JANBUN010002006">
    <property type="protein sequence ID" value="KAJ2795977.1"/>
    <property type="molecule type" value="Genomic_DNA"/>
</dbReference>
<dbReference type="Proteomes" id="UP001140087">
    <property type="component" value="Unassembled WGS sequence"/>
</dbReference>
<keyword evidence="2" id="KW-1185">Reference proteome</keyword>
<reference evidence="1" key="1">
    <citation type="submission" date="2022-07" db="EMBL/GenBank/DDBJ databases">
        <title>Phylogenomic reconstructions and comparative analyses of Kickxellomycotina fungi.</title>
        <authorList>
            <person name="Reynolds N.K."/>
            <person name="Stajich J.E."/>
            <person name="Barry K."/>
            <person name="Grigoriev I.V."/>
            <person name="Crous P."/>
            <person name="Smith M.E."/>
        </authorList>
    </citation>
    <scope>NUCLEOTIDE SEQUENCE</scope>
    <source>
        <strain evidence="1">BCRC 34780</strain>
    </source>
</reference>
<evidence type="ECO:0000313" key="2">
    <source>
        <dbReference type="Proteomes" id="UP001140087"/>
    </source>
</evidence>
<evidence type="ECO:0000313" key="1">
    <source>
        <dbReference type="EMBL" id="KAJ2795977.1"/>
    </source>
</evidence>
<comment type="caution">
    <text evidence="1">The sequence shown here is derived from an EMBL/GenBank/DDBJ whole genome shotgun (WGS) entry which is preliminary data.</text>
</comment>